<evidence type="ECO:0000256" key="5">
    <source>
        <dbReference type="ARBA" id="ARBA00023242"/>
    </source>
</evidence>
<feature type="compositionally biased region" description="Low complexity" evidence="6">
    <location>
        <begin position="221"/>
        <end position="232"/>
    </location>
</feature>
<keyword evidence="3" id="KW-0863">Zinc-finger</keyword>
<evidence type="ECO:0000256" key="6">
    <source>
        <dbReference type="SAM" id="MobiDB-lite"/>
    </source>
</evidence>
<dbReference type="AlphaFoldDB" id="A0A3B0NEN8"/>
<evidence type="ECO:0000256" key="2">
    <source>
        <dbReference type="ARBA" id="ARBA00022723"/>
    </source>
</evidence>
<evidence type="ECO:0000313" key="8">
    <source>
        <dbReference type="EMBL" id="SVP94851.1"/>
    </source>
</evidence>
<dbReference type="InterPro" id="IPR000690">
    <property type="entry name" value="Matrin/U1-C_Znf_C2H2"/>
</dbReference>
<evidence type="ECO:0000256" key="1">
    <source>
        <dbReference type="ARBA" id="ARBA00004123"/>
    </source>
</evidence>
<feature type="compositionally biased region" description="Polar residues" evidence="6">
    <location>
        <begin position="208"/>
        <end position="220"/>
    </location>
</feature>
<name>A0A3B0NEN8_THEAN</name>
<dbReference type="EMBL" id="UIVT01000004">
    <property type="protein sequence ID" value="SVP94851.1"/>
    <property type="molecule type" value="Genomic_DNA"/>
</dbReference>
<dbReference type="GO" id="GO:0003723">
    <property type="term" value="F:RNA binding"/>
    <property type="evidence" value="ECO:0007669"/>
    <property type="project" value="TreeGrafter"/>
</dbReference>
<dbReference type="GO" id="GO:0008270">
    <property type="term" value="F:zinc ion binding"/>
    <property type="evidence" value="ECO:0007669"/>
    <property type="project" value="UniProtKB-KW"/>
</dbReference>
<sequence>MSEYWISTKKHYCEVCRCWLSGHSQNVKKHESSNRHISSLRNKMITSHKKKVEERRQKEFEAAEMERLNAITLDDPTPAEPSNKLPFMDSMFQYGPLVQPITDFESEKRRIEQAIHRKLQGIEEPQTVQKKDTRWIATIDQEDGTLIFCDRVTGLITKKRPKDFDGELPSQAYLTSNWVLKYDPNKRSKYYHNVQTNEVRWLDDPTPSIHTPITPLPNSITTTSTQKSGDTTVQSNREESTVKSEEKKDNIVINVKEEKKEDKKLIKVNLKPMNTSNNVEYHSNKVDDTGDKDDGIKKEDDNVVKKYDGPVIGQWEVVNPNESVFTHCTENEQLLSNNNSEFLHHDSNTLNYNFNRELYNENVEKPVYKKQTEYMESGLTIAKSKESRKVLDPNPNKIVENKINKLYAINSQHFTVYNGELEEILSLDYGKLLPDELLKIFEILSKNLYYNEKIFSLLFKSVLDKVVYFNTDELISLLTHINKISTFYYPSDSANSASDGTELILNSPTNPKPDAQKVIKRALEVLENKLKYKEEDFLSVNILSVVNKLTHFSCWNLSSYLSNSILNNIESNSSDTSNFSESLNIILDNCCLKIIDIICSNPQLTYGDNNSNLELFINKNLLLSYYSAGELSTLPLVINTVNNDQNSRGVSPLELDALCSIINRIYNILIKSEKLYNIESNCLNSSLQHVIPKLNFLNSKNQCYLILLLSQYVNNNTTNLDSSTEQIIKAVRTINRNISNQLNLSILDKLTKFGYVNHFTAKKFINSTLSQFPRNPIDSLLIQRTSSFSSKVFFNPFLNSPNNFKNDKFYCKFDINSVRTFGKSFSKGGILSRIRPFKCIPIYFYTCTT</sequence>
<comment type="subcellular location">
    <subcellularLocation>
        <location evidence="1">Nucleus</location>
    </subcellularLocation>
</comment>
<feature type="region of interest" description="Disordered" evidence="6">
    <location>
        <begin position="275"/>
        <end position="297"/>
    </location>
</feature>
<proteinExistence type="predicted"/>
<dbReference type="GO" id="GO:0071011">
    <property type="term" value="C:precatalytic spliceosome"/>
    <property type="evidence" value="ECO:0007669"/>
    <property type="project" value="TreeGrafter"/>
</dbReference>
<evidence type="ECO:0000256" key="3">
    <source>
        <dbReference type="ARBA" id="ARBA00022771"/>
    </source>
</evidence>
<dbReference type="InterPro" id="IPR001202">
    <property type="entry name" value="WW_dom"/>
</dbReference>
<keyword evidence="2" id="KW-0479">Metal-binding</keyword>
<dbReference type="CDD" id="cd00201">
    <property type="entry name" value="WW"/>
    <property type="match status" value="1"/>
</dbReference>
<feature type="domain" description="Matrin-type" evidence="7">
    <location>
        <begin position="11"/>
        <end position="42"/>
    </location>
</feature>
<organism evidence="8">
    <name type="scientific">Theileria annulata</name>
    <dbReference type="NCBI Taxonomy" id="5874"/>
    <lineage>
        <taxon>Eukaryota</taxon>
        <taxon>Sar</taxon>
        <taxon>Alveolata</taxon>
        <taxon>Apicomplexa</taxon>
        <taxon>Aconoidasida</taxon>
        <taxon>Piroplasmida</taxon>
        <taxon>Theileriidae</taxon>
        <taxon>Theileria</taxon>
    </lineage>
</organism>
<feature type="region of interest" description="Disordered" evidence="6">
    <location>
        <begin position="203"/>
        <end position="245"/>
    </location>
</feature>
<evidence type="ECO:0000259" key="7">
    <source>
        <dbReference type="PROSITE" id="PS50171"/>
    </source>
</evidence>
<dbReference type="Gene3D" id="2.20.70.10">
    <property type="match status" value="1"/>
</dbReference>
<dbReference type="PROSITE" id="PS50171">
    <property type="entry name" value="ZF_MATRIN"/>
    <property type="match status" value="1"/>
</dbReference>
<keyword evidence="4" id="KW-0862">Zinc</keyword>
<feature type="compositionally biased region" description="Basic and acidic residues" evidence="6">
    <location>
        <begin position="236"/>
        <end position="245"/>
    </location>
</feature>
<dbReference type="InterPro" id="IPR040023">
    <property type="entry name" value="WBP4"/>
</dbReference>
<gene>
    <name evidence="8" type="ORF">TAT_000367300</name>
</gene>
<dbReference type="GO" id="GO:0000398">
    <property type="term" value="P:mRNA splicing, via spliceosome"/>
    <property type="evidence" value="ECO:0007669"/>
    <property type="project" value="InterPro"/>
</dbReference>
<dbReference type="PANTHER" id="PTHR13173">
    <property type="entry name" value="WW DOMAIN BINDING PROTEIN 4"/>
    <property type="match status" value="1"/>
</dbReference>
<protein>
    <recommendedName>
        <fullName evidence="7">Matrin-type domain-containing protein</fullName>
    </recommendedName>
</protein>
<reference evidence="8" key="1">
    <citation type="submission" date="2018-07" db="EMBL/GenBank/DDBJ databases">
        <authorList>
            <person name="Quirk P.G."/>
            <person name="Krulwich T.A."/>
        </authorList>
    </citation>
    <scope>NUCLEOTIDE SEQUENCE</scope>
    <source>
        <strain evidence="8">Anand</strain>
    </source>
</reference>
<keyword evidence="5" id="KW-0539">Nucleus</keyword>
<evidence type="ECO:0000256" key="4">
    <source>
        <dbReference type="ARBA" id="ARBA00022833"/>
    </source>
</evidence>
<dbReference type="VEuPathDB" id="PiroplasmaDB:TA10155"/>
<feature type="compositionally biased region" description="Basic and acidic residues" evidence="6">
    <location>
        <begin position="282"/>
        <end position="297"/>
    </location>
</feature>
<dbReference type="PANTHER" id="PTHR13173:SF10">
    <property type="entry name" value="WW DOMAIN-BINDING PROTEIN 4"/>
    <property type="match status" value="1"/>
</dbReference>
<accession>A0A3B0NEN8</accession>